<dbReference type="GO" id="GO:0008270">
    <property type="term" value="F:zinc ion binding"/>
    <property type="evidence" value="ECO:0007669"/>
    <property type="project" value="InterPro"/>
</dbReference>
<protein>
    <recommendedName>
        <fullName evidence="3">DYW domain-containing protein</fullName>
    </recommendedName>
</protein>
<accession>A0AAD4SKD8</accession>
<dbReference type="InterPro" id="IPR046960">
    <property type="entry name" value="PPR_At4g14850-like_plant"/>
</dbReference>
<name>A0AAD4SKD8_9MAGN</name>
<dbReference type="FunFam" id="1.25.40.10:FF:000682">
    <property type="entry name" value="Pentatricopeptide repeat-containing protein At3g16610"/>
    <property type="match status" value="1"/>
</dbReference>
<dbReference type="Pfam" id="PF20431">
    <property type="entry name" value="E_motif"/>
    <property type="match status" value="1"/>
</dbReference>
<evidence type="ECO:0000256" key="1">
    <source>
        <dbReference type="ARBA" id="ARBA00022737"/>
    </source>
</evidence>
<dbReference type="PROSITE" id="PS51375">
    <property type="entry name" value="PPR"/>
    <property type="match status" value="5"/>
</dbReference>
<proteinExistence type="predicted"/>
<dbReference type="NCBIfam" id="TIGR00756">
    <property type="entry name" value="PPR"/>
    <property type="match status" value="4"/>
</dbReference>
<dbReference type="InterPro" id="IPR002885">
    <property type="entry name" value="PPR_rpt"/>
</dbReference>
<evidence type="ECO:0000313" key="5">
    <source>
        <dbReference type="Proteomes" id="UP001202328"/>
    </source>
</evidence>
<dbReference type="InterPro" id="IPR011990">
    <property type="entry name" value="TPR-like_helical_dom_sf"/>
</dbReference>
<evidence type="ECO:0000313" key="4">
    <source>
        <dbReference type="EMBL" id="KAI3911949.1"/>
    </source>
</evidence>
<feature type="repeat" description="PPR" evidence="2">
    <location>
        <begin position="362"/>
        <end position="397"/>
    </location>
</feature>
<gene>
    <name evidence="4" type="ORF">MKW98_010893</name>
</gene>
<evidence type="ECO:0000256" key="2">
    <source>
        <dbReference type="PROSITE-ProRule" id="PRU00708"/>
    </source>
</evidence>
<dbReference type="Proteomes" id="UP001202328">
    <property type="component" value="Unassembled WGS sequence"/>
</dbReference>
<dbReference type="AlphaFoldDB" id="A0AAD4SKD8"/>
<keyword evidence="1" id="KW-0677">Repeat</keyword>
<feature type="repeat" description="PPR" evidence="2">
    <location>
        <begin position="22"/>
        <end position="56"/>
    </location>
</feature>
<dbReference type="GO" id="GO:0003723">
    <property type="term" value="F:RNA binding"/>
    <property type="evidence" value="ECO:0007669"/>
    <property type="project" value="InterPro"/>
</dbReference>
<dbReference type="Pfam" id="PF14432">
    <property type="entry name" value="DYW_deaminase"/>
    <property type="match status" value="1"/>
</dbReference>
<reference evidence="4" key="1">
    <citation type="submission" date="2022-04" db="EMBL/GenBank/DDBJ databases">
        <title>A functionally conserved STORR gene fusion in Papaver species that diverged 16.8 million years ago.</title>
        <authorList>
            <person name="Catania T."/>
        </authorList>
    </citation>
    <scope>NUCLEOTIDE SEQUENCE</scope>
    <source>
        <strain evidence="4">S-188037</strain>
    </source>
</reference>
<dbReference type="InterPro" id="IPR046848">
    <property type="entry name" value="E_motif"/>
</dbReference>
<feature type="domain" description="DYW" evidence="3">
    <location>
        <begin position="542"/>
        <end position="634"/>
    </location>
</feature>
<keyword evidence="5" id="KW-1185">Reference proteome</keyword>
<comment type="caution">
    <text evidence="4">The sequence shown here is derived from an EMBL/GenBank/DDBJ whole genome shotgun (WGS) entry which is preliminary data.</text>
</comment>
<dbReference type="SUPFAM" id="SSF48452">
    <property type="entry name" value="TPR-like"/>
    <property type="match status" value="1"/>
</dbReference>
<sequence>MYSKCGDLESACKLFDKSSEWDIISWNSFISGYSSNGMYNEALNYCMQVFNLGIEPNHYTFSIGLSICASVRAVEEGRQLHAYIVKMEYFAYPAVGNSLLTMYSKFGMMNAVEILFKELPEKNLISWTAIITGFYRQKCFAKALRQFCNMRNSGQDPNEHTFVVVMASCGGMLVPNYGRMIHAQAIKFSMVSSVFVGTAILDMYSETKQMDDARKQFEEMGILASDVSWNALVAAYVRNGKMAEALEAFDRMLGNGVSCNQFTYSNVLKVCYSIPSLSSGQQIHAHLIKFNCESNMHVGSSLIEMYAKCGNLTDAEYVFHAMPTRDMISWNSIIKAYSQNGYPKKAIMHFRKMTEEEGIKPTSTTFVAVLSACSHSGLVDEGLDLFASMIRDYEIIPEESHFSCMVDLLGRAGRLEEAKDFASNLPFKPKASIWRPLLAACRSHRNLKMAEFVAERITKLEPGDPTVHITLSNMYAESGRWGDVEKIRKILKLNELKKEPGCSWIEVSNRMHRFYSRDMKHTEMSKVYRKLNDLVKQIKDLGYTPDTSVVLHQGVGVSKEEQVLYHSEKLAVCFGLLNLPTGKPIRVFKNLRVCQDCHTAMKYISEISKRDIVLRDNYRFHHFKQGSCSCGDYW</sequence>
<dbReference type="Pfam" id="PF01535">
    <property type="entry name" value="PPR"/>
    <property type="match status" value="2"/>
</dbReference>
<dbReference type="Pfam" id="PF13041">
    <property type="entry name" value="PPR_2"/>
    <property type="match status" value="4"/>
</dbReference>
<evidence type="ECO:0000259" key="3">
    <source>
        <dbReference type="Pfam" id="PF14432"/>
    </source>
</evidence>
<dbReference type="GO" id="GO:0009451">
    <property type="term" value="P:RNA modification"/>
    <property type="evidence" value="ECO:0007669"/>
    <property type="project" value="InterPro"/>
</dbReference>
<dbReference type="PANTHER" id="PTHR47926:SF342">
    <property type="entry name" value="TETRATRICOPEPTIDE-LIKE HELICAL DOMAIN-CONTAINING PROTEIN-RELATED"/>
    <property type="match status" value="1"/>
</dbReference>
<dbReference type="Gene3D" id="1.25.40.10">
    <property type="entry name" value="Tetratricopeptide repeat domain"/>
    <property type="match status" value="4"/>
</dbReference>
<dbReference type="PANTHER" id="PTHR47926">
    <property type="entry name" value="PENTATRICOPEPTIDE REPEAT-CONTAINING PROTEIN"/>
    <property type="match status" value="1"/>
</dbReference>
<feature type="repeat" description="PPR" evidence="2">
    <location>
        <begin position="225"/>
        <end position="259"/>
    </location>
</feature>
<feature type="repeat" description="PPR" evidence="2">
    <location>
        <begin position="326"/>
        <end position="361"/>
    </location>
</feature>
<organism evidence="4 5">
    <name type="scientific">Papaver atlanticum</name>
    <dbReference type="NCBI Taxonomy" id="357466"/>
    <lineage>
        <taxon>Eukaryota</taxon>
        <taxon>Viridiplantae</taxon>
        <taxon>Streptophyta</taxon>
        <taxon>Embryophyta</taxon>
        <taxon>Tracheophyta</taxon>
        <taxon>Spermatophyta</taxon>
        <taxon>Magnoliopsida</taxon>
        <taxon>Ranunculales</taxon>
        <taxon>Papaveraceae</taxon>
        <taxon>Papaveroideae</taxon>
        <taxon>Papaver</taxon>
    </lineage>
</organism>
<dbReference type="EMBL" id="JAJJMB010009862">
    <property type="protein sequence ID" value="KAI3911949.1"/>
    <property type="molecule type" value="Genomic_DNA"/>
</dbReference>
<dbReference type="FunFam" id="1.25.40.10:FF:000366">
    <property type="entry name" value="Pentatricopeptide (PPR) repeat-containing protein"/>
    <property type="match status" value="1"/>
</dbReference>
<dbReference type="InterPro" id="IPR032867">
    <property type="entry name" value="DYW_dom"/>
</dbReference>
<feature type="repeat" description="PPR" evidence="2">
    <location>
        <begin position="123"/>
        <end position="157"/>
    </location>
</feature>